<evidence type="ECO:0000256" key="2">
    <source>
        <dbReference type="ARBA" id="ARBA00022448"/>
    </source>
</evidence>
<dbReference type="Gene3D" id="3.40.50.300">
    <property type="entry name" value="P-loop containing nucleotide triphosphate hydrolases"/>
    <property type="match status" value="1"/>
</dbReference>
<evidence type="ECO:0000256" key="1">
    <source>
        <dbReference type="ARBA" id="ARBA00005417"/>
    </source>
</evidence>
<proteinExistence type="inferred from homology"/>
<dbReference type="GO" id="GO:0022857">
    <property type="term" value="F:transmembrane transporter activity"/>
    <property type="evidence" value="ECO:0007669"/>
    <property type="project" value="UniProtKB-ARBA"/>
</dbReference>
<dbReference type="InterPro" id="IPR017911">
    <property type="entry name" value="MacB-like_ATP-bd"/>
</dbReference>
<dbReference type="PROSITE" id="PS00211">
    <property type="entry name" value="ABC_TRANSPORTER_1"/>
    <property type="match status" value="1"/>
</dbReference>
<dbReference type="CDD" id="cd03255">
    <property type="entry name" value="ABC_MJ0796_LolCDE_FtsE"/>
    <property type="match status" value="1"/>
</dbReference>
<comment type="caution">
    <text evidence="6">The sequence shown here is derived from an EMBL/GenBank/DDBJ whole genome shotgun (WGS) entry which is preliminary data.</text>
</comment>
<dbReference type="InterPro" id="IPR003593">
    <property type="entry name" value="AAA+_ATPase"/>
</dbReference>
<evidence type="ECO:0000313" key="6">
    <source>
        <dbReference type="EMBL" id="OPX46981.1"/>
    </source>
</evidence>
<dbReference type="InterPro" id="IPR017871">
    <property type="entry name" value="ABC_transporter-like_CS"/>
</dbReference>
<dbReference type="SUPFAM" id="SSF52540">
    <property type="entry name" value="P-loop containing nucleoside triphosphate hydrolases"/>
    <property type="match status" value="1"/>
</dbReference>
<dbReference type="EMBL" id="LTAY01000059">
    <property type="protein sequence ID" value="OPX46981.1"/>
    <property type="molecule type" value="Genomic_DNA"/>
</dbReference>
<dbReference type="Pfam" id="PF00005">
    <property type="entry name" value="ABC_tran"/>
    <property type="match status" value="1"/>
</dbReference>
<evidence type="ECO:0000313" key="7">
    <source>
        <dbReference type="Proteomes" id="UP000191448"/>
    </source>
</evidence>
<dbReference type="Proteomes" id="UP000191448">
    <property type="component" value="Unassembled WGS sequence"/>
</dbReference>
<organism evidence="6 7">
    <name type="scientific">Clostridium thermobutyricum DSM 4928</name>
    <dbReference type="NCBI Taxonomy" id="1121339"/>
    <lineage>
        <taxon>Bacteria</taxon>
        <taxon>Bacillati</taxon>
        <taxon>Bacillota</taxon>
        <taxon>Clostridia</taxon>
        <taxon>Eubacteriales</taxon>
        <taxon>Clostridiaceae</taxon>
        <taxon>Clostridium</taxon>
    </lineage>
</organism>
<evidence type="ECO:0000256" key="4">
    <source>
        <dbReference type="ARBA" id="ARBA00022840"/>
    </source>
</evidence>
<accession>A0A1V4SUL3</accession>
<keyword evidence="3" id="KW-0547">Nucleotide-binding</keyword>
<dbReference type="AlphaFoldDB" id="A0A1V4SUL3"/>
<gene>
    <name evidence="6" type="primary">bceA_3</name>
    <name evidence="6" type="ORF">CLTHE_22190</name>
</gene>
<comment type="similarity">
    <text evidence="1">Belongs to the ABC transporter superfamily.</text>
</comment>
<name>A0A1V4SUL3_9CLOT</name>
<protein>
    <submittedName>
        <fullName evidence="6">Bacitracin export ATP-binding protein BceA</fullName>
    </submittedName>
</protein>
<keyword evidence="2" id="KW-0813">Transport</keyword>
<dbReference type="GO" id="GO:0016887">
    <property type="term" value="F:ATP hydrolysis activity"/>
    <property type="evidence" value="ECO:0007669"/>
    <property type="project" value="InterPro"/>
</dbReference>
<dbReference type="PROSITE" id="PS50893">
    <property type="entry name" value="ABC_TRANSPORTER_2"/>
    <property type="match status" value="1"/>
</dbReference>
<evidence type="ECO:0000256" key="3">
    <source>
        <dbReference type="ARBA" id="ARBA00022741"/>
    </source>
</evidence>
<dbReference type="GO" id="GO:0098796">
    <property type="term" value="C:membrane protein complex"/>
    <property type="evidence" value="ECO:0007669"/>
    <property type="project" value="UniProtKB-ARBA"/>
</dbReference>
<dbReference type="FunFam" id="3.40.50.300:FF:000032">
    <property type="entry name" value="Export ABC transporter ATP-binding protein"/>
    <property type="match status" value="1"/>
</dbReference>
<keyword evidence="4 6" id="KW-0067">ATP-binding</keyword>
<dbReference type="SMART" id="SM00382">
    <property type="entry name" value="AAA"/>
    <property type="match status" value="1"/>
</dbReference>
<dbReference type="OrthoDB" id="9802264at2"/>
<reference evidence="6 7" key="1">
    <citation type="submission" date="2016-02" db="EMBL/GenBank/DDBJ databases">
        <title>Genome sequence of Clostridium thermobutyricum DSM 4928.</title>
        <authorList>
            <person name="Poehlein A."/>
            <person name="Daniel R."/>
        </authorList>
    </citation>
    <scope>NUCLEOTIDE SEQUENCE [LARGE SCALE GENOMIC DNA]</scope>
    <source>
        <strain evidence="6 7">DSM 4928</strain>
    </source>
</reference>
<dbReference type="RefSeq" id="WP_080023481.1">
    <property type="nucleotide sequence ID" value="NZ_LTAY01000059.1"/>
</dbReference>
<dbReference type="InterPro" id="IPR027417">
    <property type="entry name" value="P-loop_NTPase"/>
</dbReference>
<sequence>MENIISAKNIYKFYGEYDSKFEALKGINLDIKRGEFIGIMGPSGSGKSTLINILSTLDNHTKGNLFINGQDISKINNKELSDFRMKNIGFIFQNHNLLDTLTNRDNILTPLIIAERGRDESNRIVEELAKKLGIEELLDKYPSECSGGQRRRVAIARALSNKPNIIIADEPTDSLDVKMAMEVIETLKRLNIEDGITVILVTHDQLIGSYCDRVVLVKDGKLDNEIVREYKNGEEQIEFYRKVVNLTSKNIEDLLGVI</sequence>
<feature type="domain" description="ABC transporter" evidence="5">
    <location>
        <begin position="5"/>
        <end position="244"/>
    </location>
</feature>
<dbReference type="PANTHER" id="PTHR42798:SF7">
    <property type="entry name" value="ALPHA-D-RIBOSE 1-METHYLPHOSPHONATE 5-TRIPHOSPHATE SYNTHASE SUBUNIT PHNL"/>
    <property type="match status" value="1"/>
</dbReference>
<dbReference type="PANTHER" id="PTHR42798">
    <property type="entry name" value="LIPOPROTEIN-RELEASING SYSTEM ATP-BINDING PROTEIN LOLD"/>
    <property type="match status" value="1"/>
</dbReference>
<dbReference type="GO" id="GO:0005524">
    <property type="term" value="F:ATP binding"/>
    <property type="evidence" value="ECO:0007669"/>
    <property type="project" value="UniProtKB-KW"/>
</dbReference>
<evidence type="ECO:0000259" key="5">
    <source>
        <dbReference type="PROSITE" id="PS50893"/>
    </source>
</evidence>
<dbReference type="InterPro" id="IPR003439">
    <property type="entry name" value="ABC_transporter-like_ATP-bd"/>
</dbReference>